<proteinExistence type="predicted"/>
<comment type="caution">
    <text evidence="1">The sequence shown here is derived from an EMBL/GenBank/DDBJ whole genome shotgun (WGS) entry which is preliminary data.</text>
</comment>
<dbReference type="AlphaFoldDB" id="A0A5C6AAU2"/>
<evidence type="ECO:0000313" key="1">
    <source>
        <dbReference type="EMBL" id="TWT96520.1"/>
    </source>
</evidence>
<protein>
    <submittedName>
        <fullName evidence="1">Uncharacterized protein</fullName>
    </submittedName>
</protein>
<organism evidence="1 2">
    <name type="scientific">Neorhodopirellula pilleata</name>
    <dbReference type="NCBI Taxonomy" id="2714738"/>
    <lineage>
        <taxon>Bacteria</taxon>
        <taxon>Pseudomonadati</taxon>
        <taxon>Planctomycetota</taxon>
        <taxon>Planctomycetia</taxon>
        <taxon>Pirellulales</taxon>
        <taxon>Pirellulaceae</taxon>
        <taxon>Neorhodopirellula</taxon>
    </lineage>
</organism>
<accession>A0A5C6AAU2</accession>
<name>A0A5C6AAU2_9BACT</name>
<reference evidence="1 2" key="1">
    <citation type="submission" date="2019-02" db="EMBL/GenBank/DDBJ databases">
        <title>Deep-cultivation of Planctomycetes and their phenomic and genomic characterization uncovers novel biology.</title>
        <authorList>
            <person name="Wiegand S."/>
            <person name="Jogler M."/>
            <person name="Boedeker C."/>
            <person name="Pinto D."/>
            <person name="Vollmers J."/>
            <person name="Rivas-Marin E."/>
            <person name="Kohn T."/>
            <person name="Peeters S.H."/>
            <person name="Heuer A."/>
            <person name="Rast P."/>
            <person name="Oberbeckmann S."/>
            <person name="Bunk B."/>
            <person name="Jeske O."/>
            <person name="Meyerdierks A."/>
            <person name="Storesund J.E."/>
            <person name="Kallscheuer N."/>
            <person name="Luecker S."/>
            <person name="Lage O.M."/>
            <person name="Pohl T."/>
            <person name="Merkel B.J."/>
            <person name="Hornburger P."/>
            <person name="Mueller R.-W."/>
            <person name="Bruemmer F."/>
            <person name="Labrenz M."/>
            <person name="Spormann A.M."/>
            <person name="Op Den Camp H."/>
            <person name="Overmann J."/>
            <person name="Amann R."/>
            <person name="Jetten M.S.M."/>
            <person name="Mascher T."/>
            <person name="Medema M.H."/>
            <person name="Devos D.P."/>
            <person name="Kaster A.-K."/>
            <person name="Ovreas L."/>
            <person name="Rohde M."/>
            <person name="Galperin M.Y."/>
            <person name="Jogler C."/>
        </authorList>
    </citation>
    <scope>NUCLEOTIDE SEQUENCE [LARGE SCALE GENOMIC DNA]</scope>
    <source>
        <strain evidence="1 2">Pla100</strain>
    </source>
</reference>
<dbReference type="Proteomes" id="UP000316213">
    <property type="component" value="Unassembled WGS sequence"/>
</dbReference>
<gene>
    <name evidence="1" type="ORF">Pla100_30030</name>
</gene>
<evidence type="ECO:0000313" key="2">
    <source>
        <dbReference type="Proteomes" id="UP000316213"/>
    </source>
</evidence>
<keyword evidence="2" id="KW-1185">Reference proteome</keyword>
<sequence length="87" mass="9429">MTYVVVISEKCLISYQKHLAQTSVATFPRLVTGRVGIFQSLSISVSRAWSHFAVRSKLVVILTSPAAAFGNCKAGPRSNSEISEETV</sequence>
<dbReference type="EMBL" id="SJPM01000005">
    <property type="protein sequence ID" value="TWT96520.1"/>
    <property type="molecule type" value="Genomic_DNA"/>
</dbReference>